<reference evidence="1 2" key="1">
    <citation type="submission" date="2018-10" db="EMBL/GenBank/DDBJ databases">
        <authorList>
            <person name="Chen W.-M."/>
        </authorList>
    </citation>
    <scope>NUCLEOTIDE SEQUENCE [LARGE SCALE GENOMIC DNA]</scope>
    <source>
        <strain evidence="1 2">THS-13</strain>
    </source>
</reference>
<protein>
    <submittedName>
        <fullName evidence="1">Uncharacterized protein</fullName>
    </submittedName>
</protein>
<dbReference type="Proteomes" id="UP000282106">
    <property type="component" value="Unassembled WGS sequence"/>
</dbReference>
<comment type="caution">
    <text evidence="1">The sequence shown here is derived from an EMBL/GenBank/DDBJ whole genome shotgun (WGS) entry which is preliminary data.</text>
</comment>
<dbReference type="InParanoid" id="A0A3N0VFX8"/>
<dbReference type="EMBL" id="RJVO01000002">
    <property type="protein sequence ID" value="ROH91669.1"/>
    <property type="molecule type" value="Genomic_DNA"/>
</dbReference>
<evidence type="ECO:0000313" key="1">
    <source>
        <dbReference type="EMBL" id="ROH91669.1"/>
    </source>
</evidence>
<name>A0A3N0VFX8_9GAMM</name>
<accession>A0A3N0VFX8</accession>
<gene>
    <name evidence="1" type="ORF">ED208_04575</name>
</gene>
<evidence type="ECO:0000313" key="2">
    <source>
        <dbReference type="Proteomes" id="UP000282106"/>
    </source>
</evidence>
<proteinExistence type="predicted"/>
<dbReference type="AlphaFoldDB" id="A0A3N0VFX8"/>
<sequence>MQDHCDVIYSLCLLNRLDLIAPRALNRFASLIPQLALPGWNSTASQPPTEALNVHNFAYLLGTLNILKRRGIGDLYPRIELKRKPDFDRLFFGNGLTPKYPAKFTHHAWRVSHWLGGVPSILLSLSKSVSVAADAAEKRLAPSIIAINGRLNPKTGMIREYQSEFLQHAFRFAYQLRHDPDLGDLGGVAHILWVNWAMGIPYVASEQLAEASVKALARRGRFLEGVPYCLDFDLLQIARTATQAGGNAPALEAEASRYLADIEAFFAQSDLGAYTLHKFPGALATYAEAQLVTQGPGAAIDIIKDAYWL</sequence>
<organism evidence="1 2">
    <name type="scientific">Stagnimonas aquatica</name>
    <dbReference type="NCBI Taxonomy" id="2689987"/>
    <lineage>
        <taxon>Bacteria</taxon>
        <taxon>Pseudomonadati</taxon>
        <taxon>Pseudomonadota</taxon>
        <taxon>Gammaproteobacteria</taxon>
        <taxon>Nevskiales</taxon>
        <taxon>Nevskiaceae</taxon>
        <taxon>Stagnimonas</taxon>
    </lineage>
</organism>
<keyword evidence="2" id="KW-1185">Reference proteome</keyword>